<name>A0A975UDW9_9VIBR</name>
<proteinExistence type="predicted"/>
<dbReference type="AlphaFoldDB" id="A0A975UDW9"/>
<dbReference type="Proteomes" id="UP000694232">
    <property type="component" value="Chromosome 1"/>
</dbReference>
<dbReference type="EMBL" id="CP076643">
    <property type="protein sequence ID" value="QXO19296.1"/>
    <property type="molecule type" value="Genomic_DNA"/>
</dbReference>
<evidence type="ECO:0000313" key="3">
    <source>
        <dbReference type="Proteomes" id="UP000694232"/>
    </source>
</evidence>
<organism evidence="2 3">
    <name type="scientific">Vibrio ostreae</name>
    <dbReference type="NCBI Taxonomy" id="2841925"/>
    <lineage>
        <taxon>Bacteria</taxon>
        <taxon>Pseudomonadati</taxon>
        <taxon>Pseudomonadota</taxon>
        <taxon>Gammaproteobacteria</taxon>
        <taxon>Vibrionales</taxon>
        <taxon>Vibrionaceae</taxon>
        <taxon>Vibrio</taxon>
    </lineage>
</organism>
<feature type="transmembrane region" description="Helical" evidence="1">
    <location>
        <begin position="31"/>
        <end position="48"/>
    </location>
</feature>
<sequence>MRSFLLVSVWFELIWLLAVLGQEQWQWLTTLLVVVTLLFSAWRLSVAVGRICAVAVTGIAIDVANMHLGLFFFINPHLPVWLIALWFIFVWFAAFAIPALSHLPSWLVIIATGLGGALSYWAGYRFGAVGFGLPVFYTVLALFLEWLGVSLLLIKVFSNENVNRHTFPEHTAVDRRNSQRGRG</sequence>
<keyword evidence="1" id="KW-0812">Transmembrane</keyword>
<keyword evidence="1" id="KW-1133">Transmembrane helix</keyword>
<feature type="transmembrane region" description="Helical" evidence="1">
    <location>
        <begin position="80"/>
        <end position="99"/>
    </location>
</feature>
<dbReference type="KEGG" id="vos:KNV97_09355"/>
<accession>A0A975UDW9</accession>
<gene>
    <name evidence="2" type="ORF">KNV97_09355</name>
</gene>
<dbReference type="Pfam" id="PF11086">
    <property type="entry name" value="DUF2878"/>
    <property type="match status" value="1"/>
</dbReference>
<protein>
    <submittedName>
        <fullName evidence="2">DUF2878 domain-containing protein</fullName>
    </submittedName>
</protein>
<feature type="transmembrane region" description="Helical" evidence="1">
    <location>
        <begin position="135"/>
        <end position="154"/>
    </location>
</feature>
<keyword evidence="3" id="KW-1185">Reference proteome</keyword>
<feature type="transmembrane region" description="Helical" evidence="1">
    <location>
        <begin position="106"/>
        <end position="123"/>
    </location>
</feature>
<evidence type="ECO:0000313" key="2">
    <source>
        <dbReference type="EMBL" id="QXO19296.1"/>
    </source>
</evidence>
<reference evidence="2" key="1">
    <citation type="submission" date="2021-06" db="EMBL/GenBank/DDBJ databases">
        <title>Vibrio nov. sp., novel gut bacterium isolated from Yellow Sea oyster.</title>
        <authorList>
            <person name="Muhammad N."/>
            <person name="Nguyen T.H."/>
            <person name="Lee Y.-J."/>
            <person name="Ko J."/>
            <person name="Kim S.-G."/>
        </authorList>
    </citation>
    <scope>NUCLEOTIDE SEQUENCE</scope>
    <source>
        <strain evidence="2">OG9-811</strain>
    </source>
</reference>
<dbReference type="InterPro" id="IPR021306">
    <property type="entry name" value="DUF2878"/>
</dbReference>
<feature type="transmembrane region" description="Helical" evidence="1">
    <location>
        <begin position="55"/>
        <end position="74"/>
    </location>
</feature>
<keyword evidence="1" id="KW-0472">Membrane</keyword>
<evidence type="ECO:0000256" key="1">
    <source>
        <dbReference type="SAM" id="Phobius"/>
    </source>
</evidence>